<dbReference type="STRING" id="1855912.LuPra_02339"/>
<protein>
    <recommendedName>
        <fullName evidence="4">Glycosyltransferase RgtA/B/C/D-like domain-containing protein</fullName>
    </recommendedName>
</protein>
<evidence type="ECO:0008006" key="4">
    <source>
        <dbReference type="Google" id="ProtNLM"/>
    </source>
</evidence>
<reference evidence="2 3" key="1">
    <citation type="journal article" date="2016" name="Genome Announc.">
        <title>First Complete Genome Sequence of a Subdivision 6 Acidobacterium Strain.</title>
        <authorList>
            <person name="Huang S."/>
            <person name="Vieira S."/>
            <person name="Bunk B."/>
            <person name="Riedel T."/>
            <person name="Sproer C."/>
            <person name="Overmann J."/>
        </authorList>
    </citation>
    <scope>NUCLEOTIDE SEQUENCE [LARGE SCALE GENOMIC DNA]</scope>
    <source>
        <strain evidence="3">DSM 100886 HEG_-6_39</strain>
    </source>
</reference>
<feature type="transmembrane region" description="Helical" evidence="1">
    <location>
        <begin position="363"/>
        <end position="381"/>
    </location>
</feature>
<feature type="transmembrane region" description="Helical" evidence="1">
    <location>
        <begin position="71"/>
        <end position="89"/>
    </location>
</feature>
<evidence type="ECO:0000313" key="2">
    <source>
        <dbReference type="EMBL" id="AMY09126.1"/>
    </source>
</evidence>
<organism evidence="2 3">
    <name type="scientific">Luteitalea pratensis</name>
    <dbReference type="NCBI Taxonomy" id="1855912"/>
    <lineage>
        <taxon>Bacteria</taxon>
        <taxon>Pseudomonadati</taxon>
        <taxon>Acidobacteriota</taxon>
        <taxon>Vicinamibacteria</taxon>
        <taxon>Vicinamibacterales</taxon>
        <taxon>Vicinamibacteraceae</taxon>
        <taxon>Luteitalea</taxon>
    </lineage>
</organism>
<dbReference type="RefSeq" id="WP_110170902.1">
    <property type="nucleotide sequence ID" value="NZ_CP015136.1"/>
</dbReference>
<feature type="transmembrane region" description="Helical" evidence="1">
    <location>
        <begin position="96"/>
        <end position="113"/>
    </location>
</feature>
<evidence type="ECO:0000256" key="1">
    <source>
        <dbReference type="SAM" id="Phobius"/>
    </source>
</evidence>
<feature type="transmembrane region" description="Helical" evidence="1">
    <location>
        <begin position="334"/>
        <end position="351"/>
    </location>
</feature>
<keyword evidence="3" id="KW-1185">Reference proteome</keyword>
<feature type="transmembrane region" description="Helical" evidence="1">
    <location>
        <begin position="301"/>
        <end position="322"/>
    </location>
</feature>
<keyword evidence="1" id="KW-0472">Membrane</keyword>
<accession>A0A143PL26</accession>
<sequence length="503" mass="55125">MVALRASAHATATRERLTAILIAAVLVVFRAYVFIAWEQSHFDADQAIVGLMAKHLLEGRAFPLYFYGQQYLLGIEALWVAPAFALGGISVATLKIPLLIANIVVAAGLIVALERWAGLRPLTGLVAAMFFILPPPGTASRLVQANGCNIEPFLYVLAFWWLRDRPLGLGLVAGVGLLHREFTAYGVAALALTELARGRLASLDGLRRWTVTAVAILSVVQLVRALVPLASAYGPGTSYAEERTADHATEVARRFCWNEGQVLDRLRALATAQVPEMFGAQRQRVMSIGIVSGRTSQGADWLWPVLLIATLFLLVRTGVLLARGLSREREAGWFCGYLMMIGVQAMTMYAVMCGQRSHLTMRYMLLGLLLPVGLWGLHLAVEHRRLAKLASVGVVLAWAALSAAAHGRLVREYVATPPTADHRLLADYLVSHGIHHARANFWDAYHVTFLTAERVRVASSNIVRIREYGELFELHESQAVLISTTPCNGSRVARWWVCPAGPD</sequence>
<keyword evidence="1" id="KW-0812">Transmembrane</keyword>
<reference evidence="3" key="2">
    <citation type="submission" date="2016-04" db="EMBL/GenBank/DDBJ databases">
        <title>First Complete Genome Sequence of a Subdivision 6 Acidobacterium.</title>
        <authorList>
            <person name="Huang S."/>
            <person name="Vieira S."/>
            <person name="Bunk B."/>
            <person name="Riedel T."/>
            <person name="Sproeer C."/>
            <person name="Overmann J."/>
        </authorList>
    </citation>
    <scope>NUCLEOTIDE SEQUENCE [LARGE SCALE GENOMIC DNA]</scope>
    <source>
        <strain evidence="3">DSM 100886 HEG_-6_39</strain>
    </source>
</reference>
<dbReference type="Proteomes" id="UP000076079">
    <property type="component" value="Chromosome"/>
</dbReference>
<dbReference type="OrthoDB" id="155122at2"/>
<evidence type="ECO:0000313" key="3">
    <source>
        <dbReference type="Proteomes" id="UP000076079"/>
    </source>
</evidence>
<dbReference type="AlphaFoldDB" id="A0A143PL26"/>
<dbReference type="KEGG" id="abac:LuPra_02339"/>
<dbReference type="EMBL" id="CP015136">
    <property type="protein sequence ID" value="AMY09126.1"/>
    <property type="molecule type" value="Genomic_DNA"/>
</dbReference>
<gene>
    <name evidence="2" type="ORF">LuPra_02339</name>
</gene>
<name>A0A143PL26_LUTPR</name>
<proteinExistence type="predicted"/>
<keyword evidence="1" id="KW-1133">Transmembrane helix</keyword>
<feature type="transmembrane region" description="Helical" evidence="1">
    <location>
        <begin position="17"/>
        <end position="37"/>
    </location>
</feature>